<dbReference type="InterPro" id="IPR050270">
    <property type="entry name" value="DegV_domain_contain"/>
</dbReference>
<protein>
    <submittedName>
        <fullName evidence="2">DegV family protein</fullName>
    </submittedName>
</protein>
<name>A0AAW5YUI0_9LACO</name>
<dbReference type="SUPFAM" id="SSF82549">
    <property type="entry name" value="DAK1/DegV-like"/>
    <property type="match status" value="1"/>
</dbReference>
<evidence type="ECO:0000256" key="1">
    <source>
        <dbReference type="ARBA" id="ARBA00023121"/>
    </source>
</evidence>
<gene>
    <name evidence="2" type="ORF">PF586_04190</name>
</gene>
<dbReference type="AlphaFoldDB" id="A0AAW5YUI0"/>
<evidence type="ECO:0000313" key="2">
    <source>
        <dbReference type="EMBL" id="MDA3767673.1"/>
    </source>
</evidence>
<dbReference type="Pfam" id="PF02645">
    <property type="entry name" value="DegV"/>
    <property type="match status" value="1"/>
</dbReference>
<dbReference type="NCBIfam" id="TIGR00762">
    <property type="entry name" value="DegV"/>
    <property type="match status" value="1"/>
</dbReference>
<comment type="caution">
    <text evidence="2">The sequence shown here is derived from an EMBL/GenBank/DDBJ whole genome shotgun (WGS) entry which is preliminary data.</text>
</comment>
<proteinExistence type="predicted"/>
<dbReference type="InterPro" id="IPR043168">
    <property type="entry name" value="DegV_C"/>
</dbReference>
<evidence type="ECO:0000313" key="3">
    <source>
        <dbReference type="Proteomes" id="UP001210502"/>
    </source>
</evidence>
<reference evidence="2" key="1">
    <citation type="submission" date="2023-01" db="EMBL/GenBank/DDBJ databases">
        <title>Sequencing of the bacterial strains from artisanal fermented milk Matsoni.</title>
        <authorList>
            <person name="Rozman V."/>
            <person name="Accetto T."/>
            <person name="Bogovic Matijasic B."/>
        </authorList>
    </citation>
    <scope>NUCLEOTIDE SEQUENCE</scope>
    <source>
        <strain evidence="2">Lbl333</strain>
    </source>
</reference>
<accession>A0AAW5YUI0</accession>
<dbReference type="PROSITE" id="PS51482">
    <property type="entry name" value="DEGV"/>
    <property type="match status" value="1"/>
</dbReference>
<dbReference type="Proteomes" id="UP001210502">
    <property type="component" value="Unassembled WGS sequence"/>
</dbReference>
<dbReference type="PANTHER" id="PTHR33434:SF8">
    <property type="entry name" value="DEGV DOMAIN-CONTAINING PROTEIN SPR1019"/>
    <property type="match status" value="1"/>
</dbReference>
<dbReference type="InterPro" id="IPR003797">
    <property type="entry name" value="DegV"/>
</dbReference>
<dbReference type="PANTHER" id="PTHR33434">
    <property type="entry name" value="DEGV DOMAIN-CONTAINING PROTEIN DR_1986-RELATED"/>
    <property type="match status" value="1"/>
</dbReference>
<dbReference type="GO" id="GO:0008289">
    <property type="term" value="F:lipid binding"/>
    <property type="evidence" value="ECO:0007669"/>
    <property type="project" value="UniProtKB-KW"/>
</dbReference>
<organism evidence="2 3">
    <name type="scientific">Lactobacillus delbrueckii</name>
    <dbReference type="NCBI Taxonomy" id="1584"/>
    <lineage>
        <taxon>Bacteria</taxon>
        <taxon>Bacillati</taxon>
        <taxon>Bacillota</taxon>
        <taxon>Bacilli</taxon>
        <taxon>Lactobacillales</taxon>
        <taxon>Lactobacillaceae</taxon>
        <taxon>Lactobacillus</taxon>
    </lineage>
</organism>
<dbReference type="Gene3D" id="3.40.50.10170">
    <property type="match status" value="1"/>
</dbReference>
<dbReference type="EMBL" id="JAQIEY010000009">
    <property type="protein sequence ID" value="MDA3767673.1"/>
    <property type="molecule type" value="Genomic_DNA"/>
</dbReference>
<keyword evidence="1" id="KW-0446">Lipid-binding</keyword>
<sequence>MICKLRSVKLSKIKIMTDSSVQLSPEEIEKYGITVVPLSVTIDGHTYTDGVDITRANFIQKMDEAEKLPKTSQPPVGLFVERMEELTADGSEVLGIFMAKTLSGTVDSARQAAEMVAGKITVIDCGYTDRSQGYYCIEAAKDAEAGKEMDEILAHLDQIGKNMYLEMMVPNLQNILAGGRLGKWAGRVVSAFNFHVGLTMKEGSLNVPYRGRGKRFIKKFDDMLVDQLKELGDKVKYVGISYVDTRDKMEELAQRFKEVNPDLEILVQETSPIIITHAGHEAYAVMFYTE</sequence>
<dbReference type="Gene3D" id="3.30.1180.10">
    <property type="match status" value="1"/>
</dbReference>